<dbReference type="Gene3D" id="3.20.20.140">
    <property type="entry name" value="Metal-dependent hydrolases"/>
    <property type="match status" value="1"/>
</dbReference>
<reference evidence="1 2" key="1">
    <citation type="submission" date="2020-08" db="EMBL/GenBank/DDBJ databases">
        <title>Genome public.</title>
        <authorList>
            <person name="Liu C."/>
            <person name="Sun Q."/>
        </authorList>
    </citation>
    <scope>NUCLEOTIDE SEQUENCE [LARGE SCALE GENOMIC DNA]</scope>
    <source>
        <strain evidence="1 2">BX17</strain>
    </source>
</reference>
<dbReference type="GO" id="GO:0070573">
    <property type="term" value="F:metallodipeptidase activity"/>
    <property type="evidence" value="ECO:0007669"/>
    <property type="project" value="InterPro"/>
</dbReference>
<dbReference type="PROSITE" id="PS51365">
    <property type="entry name" value="RENAL_DIPEPTIDASE_2"/>
    <property type="match status" value="1"/>
</dbReference>
<dbReference type="EMBL" id="JACOOT010000012">
    <property type="protein sequence ID" value="MBC5650618.1"/>
    <property type="molecule type" value="Genomic_DNA"/>
</dbReference>
<evidence type="ECO:0000313" key="2">
    <source>
        <dbReference type="Proteomes" id="UP000652847"/>
    </source>
</evidence>
<dbReference type="PANTHER" id="PTHR10443:SF12">
    <property type="entry name" value="DIPEPTIDASE"/>
    <property type="match status" value="1"/>
</dbReference>
<dbReference type="RefSeq" id="WP_021924646.1">
    <property type="nucleotide sequence ID" value="NZ_JACOOT010000012.1"/>
</dbReference>
<comment type="caution">
    <text evidence="1">The sequence shown here is derived from an EMBL/GenBank/DDBJ whole genome shotgun (WGS) entry which is preliminary data.</text>
</comment>
<keyword evidence="2" id="KW-1185">Reference proteome</keyword>
<dbReference type="InterPro" id="IPR008257">
    <property type="entry name" value="Pept_M19"/>
</dbReference>
<dbReference type="Proteomes" id="UP000652847">
    <property type="component" value="Unassembled WGS sequence"/>
</dbReference>
<dbReference type="GO" id="GO:0006508">
    <property type="term" value="P:proteolysis"/>
    <property type="evidence" value="ECO:0007669"/>
    <property type="project" value="InterPro"/>
</dbReference>
<name>A0A8I0DRA3_9FIRM</name>
<dbReference type="Pfam" id="PF01244">
    <property type="entry name" value="Peptidase_M19"/>
    <property type="match status" value="1"/>
</dbReference>
<accession>A0A8I0DRA3</accession>
<gene>
    <name evidence="1" type="ORF">H8S54_05710</name>
</gene>
<dbReference type="InterPro" id="IPR032466">
    <property type="entry name" value="Metal_Hydrolase"/>
</dbReference>
<dbReference type="PANTHER" id="PTHR10443">
    <property type="entry name" value="MICROSOMAL DIPEPTIDASE"/>
    <property type="match status" value="1"/>
</dbReference>
<sequence>MNYFDCHADTLTEIISGETLDQNSGDLDLNRLGDFVENYTQIFAVWKDAQNLNKEDPDRDFLQLYHRAIAYLEEENRKILLCKSGEDMKKAHSMRKAAAFLSIEDISLMGKYVENVREMGFRFAMLTWNYENKYGCGAAFDQEKGLTSEGKELVKTLLSQNLVMDVSHLSDQGVEDLFGLTDRPIIASHSNVREVRDRPRNIKKEHLKELIRRKGIIGMNFFSNFVGEEPKVEDLLRHMDQVLEMGGEDCLAIGSDFDGCSGRFPEGIKGVQSVPDLRRALLAHGFGESLVEKIFHENAYRFVLENVK</sequence>
<organism evidence="1 2">
    <name type="scientific">Blautia segnis</name>
    <dbReference type="NCBI Taxonomy" id="2763030"/>
    <lineage>
        <taxon>Bacteria</taxon>
        <taxon>Bacillati</taxon>
        <taxon>Bacillota</taxon>
        <taxon>Clostridia</taxon>
        <taxon>Lachnospirales</taxon>
        <taxon>Lachnospiraceae</taxon>
        <taxon>Blautia</taxon>
    </lineage>
</organism>
<evidence type="ECO:0000313" key="1">
    <source>
        <dbReference type="EMBL" id="MBC5650618.1"/>
    </source>
</evidence>
<dbReference type="SUPFAM" id="SSF51556">
    <property type="entry name" value="Metallo-dependent hydrolases"/>
    <property type="match status" value="1"/>
</dbReference>
<protein>
    <submittedName>
        <fullName evidence="1">Membrane dipeptidase</fullName>
    </submittedName>
</protein>
<dbReference type="AlphaFoldDB" id="A0A8I0DRA3"/>
<proteinExistence type="predicted"/>